<dbReference type="Proteomes" id="UP001249959">
    <property type="component" value="Unassembled WGS sequence"/>
</dbReference>
<keyword evidence="1" id="KW-0812">Transmembrane</keyword>
<sequence length="202" mass="22778">MKFNRWILILIVIVGGLIYFSLPKQSQAPSKSSADSLQIAEKRLTKDEQFKTGDESPIPDKANFKGLTYYPYDATWIIPFEITRSEKVTRISLQMTDGSVDSLLVFGKAHADLAGMHVDLIVYQHDSGDFFIPFKDKTAPTETYGGGRYLELPLTKLKDNQLSIDFNEAFFPYCAYNKTFACPIPPKENQLSIRIPAGEKNP</sequence>
<feature type="transmembrane region" description="Helical" evidence="1">
    <location>
        <begin position="6"/>
        <end position="22"/>
    </location>
</feature>
<comment type="caution">
    <text evidence="2">The sequence shown here is derived from an EMBL/GenBank/DDBJ whole genome shotgun (WGS) entry which is preliminary data.</text>
</comment>
<name>A0ABU3TP50_9BACT</name>
<dbReference type="InterPro" id="IPR012467">
    <property type="entry name" value="DUF1684"/>
</dbReference>
<keyword evidence="1" id="KW-1133">Transmembrane helix</keyword>
<accession>A0ABU3TP50</accession>
<protein>
    <submittedName>
        <fullName evidence="2">DUF1684 domain-containing protein</fullName>
    </submittedName>
</protein>
<organism evidence="2 3">
    <name type="scientific">Aquirufa regiilacus</name>
    <dbReference type="NCBI Taxonomy" id="3024868"/>
    <lineage>
        <taxon>Bacteria</taxon>
        <taxon>Pseudomonadati</taxon>
        <taxon>Bacteroidota</taxon>
        <taxon>Cytophagia</taxon>
        <taxon>Cytophagales</taxon>
        <taxon>Flectobacillaceae</taxon>
        <taxon>Aquirufa</taxon>
    </lineage>
</organism>
<dbReference type="Pfam" id="PF07920">
    <property type="entry name" value="DUF1684"/>
    <property type="match status" value="1"/>
</dbReference>
<dbReference type="EMBL" id="JAVNWW010000001">
    <property type="protein sequence ID" value="MDU0807635.1"/>
    <property type="molecule type" value="Genomic_DNA"/>
</dbReference>
<reference evidence="2 3" key="1">
    <citation type="submission" date="2023-09" db="EMBL/GenBank/DDBJ databases">
        <title>Aquirufa genomes.</title>
        <authorList>
            <person name="Pitt A."/>
        </authorList>
    </citation>
    <scope>NUCLEOTIDE SEQUENCE [LARGE SCALE GENOMIC DNA]</scope>
    <source>
        <strain evidence="2 3">LEOWEIH-7C</strain>
    </source>
</reference>
<proteinExistence type="predicted"/>
<gene>
    <name evidence="2" type="ORF">PQG45_01150</name>
</gene>
<evidence type="ECO:0000256" key="1">
    <source>
        <dbReference type="SAM" id="Phobius"/>
    </source>
</evidence>
<keyword evidence="1" id="KW-0472">Membrane</keyword>
<dbReference type="PANTHER" id="PTHR41913:SF1">
    <property type="entry name" value="DUF1684 DOMAIN-CONTAINING PROTEIN"/>
    <property type="match status" value="1"/>
</dbReference>
<keyword evidence="3" id="KW-1185">Reference proteome</keyword>
<evidence type="ECO:0000313" key="2">
    <source>
        <dbReference type="EMBL" id="MDU0807635.1"/>
    </source>
</evidence>
<evidence type="ECO:0000313" key="3">
    <source>
        <dbReference type="Proteomes" id="UP001249959"/>
    </source>
</evidence>
<dbReference type="PANTHER" id="PTHR41913">
    <property type="entry name" value="DUF1684 DOMAIN-CONTAINING PROTEIN"/>
    <property type="match status" value="1"/>
</dbReference>
<dbReference type="RefSeq" id="WP_315575998.1">
    <property type="nucleotide sequence ID" value="NZ_JARDXH010000003.1"/>
</dbReference>